<reference evidence="1 2" key="1">
    <citation type="submission" date="2021-06" db="EMBL/GenBank/DDBJ databases">
        <title>Caerostris extrusa draft genome.</title>
        <authorList>
            <person name="Kono N."/>
            <person name="Arakawa K."/>
        </authorList>
    </citation>
    <scope>NUCLEOTIDE SEQUENCE [LARGE SCALE GENOMIC DNA]</scope>
</reference>
<name>A0AAV4VFE8_CAEEX</name>
<dbReference type="EMBL" id="BPLR01014411">
    <property type="protein sequence ID" value="GIY68609.1"/>
    <property type="molecule type" value="Genomic_DNA"/>
</dbReference>
<sequence>MCEKQIIINGQLLCSFRDRVATERLSRKSDKTLVSRVRTRLLDPRMAEDEANKDKGSLVYPTQLVKHQGLRDYTNPTTLPCQVLFLGREGPPPSFVGTFRFHQEIIFMPKICTGGCKVLEEVKRGKIAGWLPHFAHVLSHDIPKDRRALPV</sequence>
<organism evidence="1 2">
    <name type="scientific">Caerostris extrusa</name>
    <name type="common">Bark spider</name>
    <name type="synonym">Caerostris bankana</name>
    <dbReference type="NCBI Taxonomy" id="172846"/>
    <lineage>
        <taxon>Eukaryota</taxon>
        <taxon>Metazoa</taxon>
        <taxon>Ecdysozoa</taxon>
        <taxon>Arthropoda</taxon>
        <taxon>Chelicerata</taxon>
        <taxon>Arachnida</taxon>
        <taxon>Araneae</taxon>
        <taxon>Araneomorphae</taxon>
        <taxon>Entelegynae</taxon>
        <taxon>Araneoidea</taxon>
        <taxon>Araneidae</taxon>
        <taxon>Caerostris</taxon>
    </lineage>
</organism>
<evidence type="ECO:0000313" key="1">
    <source>
        <dbReference type="EMBL" id="GIY68609.1"/>
    </source>
</evidence>
<gene>
    <name evidence="1" type="ORF">CEXT_302591</name>
</gene>
<keyword evidence="2" id="KW-1185">Reference proteome</keyword>
<dbReference type="AlphaFoldDB" id="A0AAV4VFE8"/>
<dbReference type="Proteomes" id="UP001054945">
    <property type="component" value="Unassembled WGS sequence"/>
</dbReference>
<proteinExistence type="predicted"/>
<accession>A0AAV4VFE8</accession>
<comment type="caution">
    <text evidence="1">The sequence shown here is derived from an EMBL/GenBank/DDBJ whole genome shotgun (WGS) entry which is preliminary data.</text>
</comment>
<protein>
    <submittedName>
        <fullName evidence="1">Uncharacterized protein</fullName>
    </submittedName>
</protein>
<evidence type="ECO:0000313" key="2">
    <source>
        <dbReference type="Proteomes" id="UP001054945"/>
    </source>
</evidence>